<gene>
    <name evidence="1" type="ORF">CPT_Pasto_030</name>
</gene>
<proteinExistence type="predicted"/>
<dbReference type="EMBL" id="MT708545">
    <property type="protein sequence ID" value="QOV06104.1"/>
    <property type="molecule type" value="Genomic_DNA"/>
</dbReference>
<dbReference type="Proteomes" id="UP000593603">
    <property type="component" value="Segment"/>
</dbReference>
<name>A0A7S6R745_9CAUD</name>
<protein>
    <submittedName>
        <fullName evidence="1">Uncharacterized protein</fullName>
    </submittedName>
</protein>
<keyword evidence="2" id="KW-1185">Reference proteome</keyword>
<evidence type="ECO:0000313" key="2">
    <source>
        <dbReference type="Proteomes" id="UP000593603"/>
    </source>
</evidence>
<accession>A0A7S6R745</accession>
<reference evidence="1 2" key="1">
    <citation type="submission" date="2020-07" db="EMBL/GenBank/DDBJ databases">
        <title>Complete genome sequence of Rhizobium japonicum phage Pasto.</title>
        <authorList>
            <person name="Manuel N.S."/>
            <person name="Ravindran A."/>
            <person name="Newkirk H."/>
            <person name="Gonzalez C."/>
            <person name="Young R."/>
            <person name="Liu M."/>
        </authorList>
    </citation>
    <scope>NUCLEOTIDE SEQUENCE [LARGE SCALE GENOMIC DNA]</scope>
</reference>
<evidence type="ECO:0000313" key="1">
    <source>
        <dbReference type="EMBL" id="QOV06104.1"/>
    </source>
</evidence>
<organism evidence="1 2">
    <name type="scientific">Rhizobium phage Pasto</name>
    <dbReference type="NCBI Taxonomy" id="2767575"/>
    <lineage>
        <taxon>Viruses</taxon>
        <taxon>Duplodnaviria</taxon>
        <taxon>Heunggongvirae</taxon>
        <taxon>Uroviricota</taxon>
        <taxon>Caudoviricetes</taxon>
        <taxon>Autographivirales</taxon>
        <taxon>Autographivirales incertae sedis</taxon>
        <taxon>Pastovirus</taxon>
        <taxon>Pastovirus pasto</taxon>
    </lineage>
</organism>
<sequence>MTTTSDRSRPTSDLVTDQKLGYPGFAKLKEAAGHPLSSTETKIKFALATQKRRQVTEQIRRTFRLVD</sequence>